<accession>A0A9X0WBD7</accession>
<evidence type="ECO:0000313" key="3">
    <source>
        <dbReference type="Proteomes" id="UP001138768"/>
    </source>
</evidence>
<dbReference type="Proteomes" id="UP001138768">
    <property type="component" value="Unassembled WGS sequence"/>
</dbReference>
<dbReference type="AlphaFoldDB" id="A0A9X0WBD7"/>
<dbReference type="InterPro" id="IPR054283">
    <property type="entry name" value="DUF7017"/>
</dbReference>
<dbReference type="InterPro" id="IPR054427">
    <property type="entry name" value="S1CSD-TOTE-2"/>
</dbReference>
<gene>
    <name evidence="2" type="ORF">CKO42_18080</name>
</gene>
<dbReference type="EMBL" id="NRRY01000036">
    <property type="protein sequence ID" value="MBK1620314.1"/>
    <property type="molecule type" value="Genomic_DNA"/>
</dbReference>
<sequence length="471" mass="53068">MRAAQQISALRKADQLDEALAVARPLWAEIPASADLKWAVGWLLYALVKRDVADFAAGQRSRDDLVLHLDEWLRQYTRGGKPNAPDLLHSLLMTQVLKVAREWPNFLAFARWWWNPSLLRQEDRMSFETSDGKTIASLELRLIHAVARLISADQGEQRSDLVAWGTELLDSALQSHPDDQWLHYFKSKLLTEQGNTEEARKHLLPVLRRQRRASWAWSLFGQTWEQDNTDRAIMCYFRALQVARNDVEVLKTRVRLAVLLTKSERYAEAVLQVQAAKQCREQHGYKMPLHLSQMVNSDWFQRYGKLPNASKEPDVAAEAESLLFGADASDVVHRLGVIDHQNIDKALAHVAFDADDGVVLLYRTMQAVSKLTVGTCVEVGFIEGEKRPVSVRPSEKTAIPCVYETFEGELSQRPGQAFAFVVTNAGRRVFVHPGLASPLSGAVGSKVSSRAVISRDKQGRPSWKAICVELL</sequence>
<comment type="caution">
    <text evidence="2">The sequence shown here is derived from an EMBL/GenBank/DDBJ whole genome shotgun (WGS) entry which is preliminary data.</text>
</comment>
<dbReference type="Gene3D" id="1.25.40.10">
    <property type="entry name" value="Tetratricopeptide repeat domain"/>
    <property type="match status" value="1"/>
</dbReference>
<protein>
    <recommendedName>
        <fullName evidence="1">TOTE conflict systems S1/CSD-like domain-containing protein</fullName>
    </recommendedName>
</protein>
<evidence type="ECO:0000259" key="1">
    <source>
        <dbReference type="Pfam" id="PF22707"/>
    </source>
</evidence>
<dbReference type="Pfam" id="PF22860">
    <property type="entry name" value="DUF7017"/>
    <property type="match status" value="1"/>
</dbReference>
<name>A0A9X0WBD7_9GAMM</name>
<keyword evidence="3" id="KW-1185">Reference proteome</keyword>
<dbReference type="InterPro" id="IPR011990">
    <property type="entry name" value="TPR-like_helical_dom_sf"/>
</dbReference>
<dbReference type="RefSeq" id="WP_200247083.1">
    <property type="nucleotide sequence ID" value="NZ_NRRY01000036.1"/>
</dbReference>
<dbReference type="SUPFAM" id="SSF48452">
    <property type="entry name" value="TPR-like"/>
    <property type="match status" value="1"/>
</dbReference>
<reference evidence="2 3" key="1">
    <citation type="journal article" date="2020" name="Microorganisms">
        <title>Osmotic Adaptation and Compatible Solute Biosynthesis of Phototrophic Bacteria as Revealed from Genome Analyses.</title>
        <authorList>
            <person name="Imhoff J.F."/>
            <person name="Rahn T."/>
            <person name="Kunzel S."/>
            <person name="Keller A."/>
            <person name="Neulinger S.C."/>
        </authorList>
    </citation>
    <scope>NUCLEOTIDE SEQUENCE [LARGE SCALE GENOMIC DNA]</scope>
    <source>
        <strain evidence="2 3">DSM 25653</strain>
    </source>
</reference>
<organism evidence="2 3">
    <name type="scientific">Lamprobacter modestohalophilus</name>
    <dbReference type="NCBI Taxonomy" id="1064514"/>
    <lineage>
        <taxon>Bacteria</taxon>
        <taxon>Pseudomonadati</taxon>
        <taxon>Pseudomonadota</taxon>
        <taxon>Gammaproteobacteria</taxon>
        <taxon>Chromatiales</taxon>
        <taxon>Chromatiaceae</taxon>
        <taxon>Lamprobacter</taxon>
    </lineage>
</organism>
<evidence type="ECO:0000313" key="2">
    <source>
        <dbReference type="EMBL" id="MBK1620314.1"/>
    </source>
</evidence>
<proteinExistence type="predicted"/>
<dbReference type="Pfam" id="PF22707">
    <property type="entry name" value="S1CSD-TOTE-2"/>
    <property type="match status" value="1"/>
</dbReference>
<feature type="domain" description="TOTE conflict systems S1/CSD-like" evidence="1">
    <location>
        <begin position="404"/>
        <end position="466"/>
    </location>
</feature>